<dbReference type="EMBL" id="CAJNOT010002527">
    <property type="protein sequence ID" value="CAF1323817.1"/>
    <property type="molecule type" value="Genomic_DNA"/>
</dbReference>
<reference evidence="3" key="1">
    <citation type="submission" date="2021-02" db="EMBL/GenBank/DDBJ databases">
        <authorList>
            <person name="Nowell W R."/>
        </authorList>
    </citation>
    <scope>NUCLEOTIDE SEQUENCE</scope>
</reference>
<evidence type="ECO:0000259" key="2">
    <source>
        <dbReference type="Pfam" id="PF00656"/>
    </source>
</evidence>
<dbReference type="GO" id="GO:0006508">
    <property type="term" value="P:proteolysis"/>
    <property type="evidence" value="ECO:0007669"/>
    <property type="project" value="InterPro"/>
</dbReference>
<dbReference type="Proteomes" id="UP000663864">
    <property type="component" value="Unassembled WGS sequence"/>
</dbReference>
<accession>A0A815FAI7</accession>
<protein>
    <recommendedName>
        <fullName evidence="2">Peptidase C14 caspase domain-containing protein</fullName>
    </recommendedName>
</protein>
<dbReference type="PANTHER" id="PTHR22576:SF37">
    <property type="entry name" value="MUCOSA-ASSOCIATED LYMPHOID TISSUE LYMPHOMA TRANSLOCATION PROTEIN 1"/>
    <property type="match status" value="1"/>
</dbReference>
<dbReference type="Gene3D" id="3.40.50.1460">
    <property type="match status" value="1"/>
</dbReference>
<evidence type="ECO:0000256" key="1">
    <source>
        <dbReference type="SAM" id="MobiDB-lite"/>
    </source>
</evidence>
<dbReference type="Pfam" id="PF00656">
    <property type="entry name" value="Peptidase_C14"/>
    <property type="match status" value="1"/>
</dbReference>
<dbReference type="InterPro" id="IPR052039">
    <property type="entry name" value="Caspase-related_regulators"/>
</dbReference>
<dbReference type="PANTHER" id="PTHR22576">
    <property type="entry name" value="MUCOSA ASSOCIATED LYMPHOID TISSUE LYMPHOMA TRANSLOCATION PROTEIN 1/PARACASPASE"/>
    <property type="match status" value="1"/>
</dbReference>
<evidence type="ECO:0000313" key="4">
    <source>
        <dbReference type="Proteomes" id="UP000663864"/>
    </source>
</evidence>
<feature type="domain" description="Peptidase C14 caspase" evidence="2">
    <location>
        <begin position="10"/>
        <end position="202"/>
    </location>
</feature>
<feature type="region of interest" description="Disordered" evidence="1">
    <location>
        <begin position="307"/>
        <end position="328"/>
    </location>
</feature>
<dbReference type="InterPro" id="IPR011600">
    <property type="entry name" value="Pept_C14_caspase"/>
</dbReference>
<dbReference type="SUPFAM" id="SSF52129">
    <property type="entry name" value="Caspase-like"/>
    <property type="match status" value="1"/>
</dbReference>
<dbReference type="GO" id="GO:0004197">
    <property type="term" value="F:cysteine-type endopeptidase activity"/>
    <property type="evidence" value="ECO:0007669"/>
    <property type="project" value="InterPro"/>
</dbReference>
<gene>
    <name evidence="3" type="ORF">ZHD862_LOCUS29153</name>
</gene>
<sequence length="597" mass="68962">MTSSVVYRQKHALIIGINNYLLNPLEYCINDAEDLEKILQRIDFHVLLGIDCNLYKFYSIIDIFTNRIQQDDLILFYFAGHGKQMKDDDYLLPVDYYLLPVDYYYDYRGNEQDYIIKHAINVKHMIRTRSLNSNHNLLFMNGSSQTLIVFACAPGNAVQDETRNNRNGSFMENLLKHITIPNKDIEEIMKQVADDVNKQTDGFQLLHRISSWLGKVFLVQNKNQVSPGRSVPFQQTEDLPNFKIFDKSFDQCPTSVNHYNKVSKTPRPNPSFNIGIIQSNENCSSHSYTSLKTRHFQPCNNKELVFHSSTSSSSENAEGSDNDNDILPKPRQLFLKSERNQKSTPSITQSVQSDFQNNSDLISEEKPMVSSQLTSVNTIHEDNHVSASSIDTKSLNVRMRTLFRKLSVKIPIETTVKDLITIIWREIQFNIERYTKDSHVLLLFNHRLHIFIESDSTTLVKDFILLTPPSSPSSNDSTDFYIYGLSLEQAVSMYNFDNDYISLLCNSDSWCPSYFIEPEHRELMAKQLAMEAQFFLELRKYLFPPAILALKHAIIGSIFWFEKSLLMDGLIQLLIHLRDPNTGFVEEIFDFLPLLIC</sequence>
<organism evidence="3 4">
    <name type="scientific">Rotaria sordida</name>
    <dbReference type="NCBI Taxonomy" id="392033"/>
    <lineage>
        <taxon>Eukaryota</taxon>
        <taxon>Metazoa</taxon>
        <taxon>Spiralia</taxon>
        <taxon>Gnathifera</taxon>
        <taxon>Rotifera</taxon>
        <taxon>Eurotatoria</taxon>
        <taxon>Bdelloidea</taxon>
        <taxon>Philodinida</taxon>
        <taxon>Philodinidae</taxon>
        <taxon>Rotaria</taxon>
    </lineage>
</organism>
<evidence type="ECO:0000313" key="3">
    <source>
        <dbReference type="EMBL" id="CAF1323817.1"/>
    </source>
</evidence>
<name>A0A815FAI7_9BILA</name>
<dbReference type="AlphaFoldDB" id="A0A815FAI7"/>
<dbReference type="InterPro" id="IPR029030">
    <property type="entry name" value="Caspase-like_dom_sf"/>
</dbReference>
<comment type="caution">
    <text evidence="3">The sequence shown here is derived from an EMBL/GenBank/DDBJ whole genome shotgun (WGS) entry which is preliminary data.</text>
</comment>
<proteinExistence type="predicted"/>